<feature type="transmembrane region" description="Helical" evidence="2">
    <location>
        <begin position="21"/>
        <end position="38"/>
    </location>
</feature>
<keyword evidence="2" id="KW-0812">Transmembrane</keyword>
<dbReference type="KEGG" id="ckr:CKR_0111"/>
<evidence type="ECO:0008006" key="5">
    <source>
        <dbReference type="Google" id="ProtNLM"/>
    </source>
</evidence>
<dbReference type="HOGENOM" id="CLU_063405_1_0_9"/>
<accession>B9DY37</accession>
<evidence type="ECO:0000256" key="1">
    <source>
        <dbReference type="SAM" id="MobiDB-lite"/>
    </source>
</evidence>
<feature type="compositionally biased region" description="Low complexity" evidence="1">
    <location>
        <begin position="244"/>
        <end position="257"/>
    </location>
</feature>
<keyword evidence="2" id="KW-1133">Transmembrane helix</keyword>
<evidence type="ECO:0000256" key="2">
    <source>
        <dbReference type="SAM" id="Phobius"/>
    </source>
</evidence>
<protein>
    <recommendedName>
        <fullName evidence="5">Head-tail adaptor protein</fullName>
    </recommendedName>
</protein>
<keyword evidence="2" id="KW-0472">Membrane</keyword>
<proteinExistence type="predicted"/>
<feature type="region of interest" description="Disordered" evidence="1">
    <location>
        <begin position="243"/>
        <end position="263"/>
    </location>
</feature>
<dbReference type="EMBL" id="AP009049">
    <property type="protein sequence ID" value="BAH05162.1"/>
    <property type="molecule type" value="Genomic_DNA"/>
</dbReference>
<sequence length="382" mass="43271">MIKGVKFLLKLTSGKFMKKIYIFKIIFIVIFFSGILFGCSSYEQPNTTSINGDFDMKAAASTVDTYMKYLMKNDIENIKKLYSKELLKSPVANENQNLSIMGYSLNDNSEVGKSGVFKVKIVRSDLSKPFSTLDEYSVKVIKEGNDYKIGEISSILDREAFVEKNRIKMRSKDNINVDVIIGINNMPQYVFSKDDEANVNKMSVPRSNFGILDFSYGGDYLALVTYDKNSYIGVVKIDESMEVQSDNSGSSDGQGNSESAQQEQIDEYNQKIIGKNIINLDILKNTKVEFLTFSSDEKFIVAQYTNDSIGHCIRMYKMDSGDIINFKFEDNFPLNKVDIVFSSFDTDTLNFDVISKANNSESLPDIIGKWRLNLKDFKAVKI</sequence>
<dbReference type="AlphaFoldDB" id="B9DY37"/>
<evidence type="ECO:0000313" key="4">
    <source>
        <dbReference type="Proteomes" id="UP000007969"/>
    </source>
</evidence>
<reference evidence="4" key="1">
    <citation type="submission" date="2005-09" db="EMBL/GenBank/DDBJ databases">
        <title>Complete genome sequence of Clostridium kluyveri and comparative genomics of Clostridia species.</title>
        <authorList>
            <person name="Inui M."/>
            <person name="Nonaka H."/>
            <person name="Shinoda Y."/>
            <person name="Ikenaga Y."/>
            <person name="Abe M."/>
            <person name="Naito K."/>
            <person name="Vertes A.A."/>
            <person name="Yukawa H."/>
        </authorList>
    </citation>
    <scope>NUCLEOTIDE SEQUENCE [LARGE SCALE GENOMIC DNA]</scope>
    <source>
        <strain evidence="4">NBRC 12016</strain>
    </source>
</reference>
<organism evidence="3 4">
    <name type="scientific">Clostridium kluyveri (strain NBRC 12016)</name>
    <dbReference type="NCBI Taxonomy" id="583346"/>
    <lineage>
        <taxon>Bacteria</taxon>
        <taxon>Bacillati</taxon>
        <taxon>Bacillota</taxon>
        <taxon>Clostridia</taxon>
        <taxon>Eubacteriales</taxon>
        <taxon>Clostridiaceae</taxon>
        <taxon>Clostridium</taxon>
    </lineage>
</organism>
<dbReference type="Proteomes" id="UP000007969">
    <property type="component" value="Chromosome"/>
</dbReference>
<name>B9DY37_CLOK1</name>
<evidence type="ECO:0000313" key="3">
    <source>
        <dbReference type="EMBL" id="BAH05162.1"/>
    </source>
</evidence>
<gene>
    <name evidence="3" type="ordered locus">CKR_0111</name>
</gene>